<gene>
    <name evidence="3" type="ORF">SAMN05878437_2623</name>
</gene>
<evidence type="ECO:0000313" key="3">
    <source>
        <dbReference type="EMBL" id="SHM37036.1"/>
    </source>
</evidence>
<dbReference type="Proteomes" id="UP000190911">
    <property type="component" value="Chromosome I"/>
</dbReference>
<organism evidence="3 4">
    <name type="scientific">Vreelandella subglaciescola</name>
    <dbReference type="NCBI Taxonomy" id="29571"/>
    <lineage>
        <taxon>Bacteria</taxon>
        <taxon>Pseudomonadati</taxon>
        <taxon>Pseudomonadota</taxon>
        <taxon>Gammaproteobacteria</taxon>
        <taxon>Oceanospirillales</taxon>
        <taxon>Halomonadaceae</taxon>
        <taxon>Vreelandella</taxon>
    </lineage>
</organism>
<dbReference type="InterPro" id="IPR024726">
    <property type="entry name" value="FhuF_C"/>
</dbReference>
<evidence type="ECO:0000313" key="4">
    <source>
        <dbReference type="Proteomes" id="UP000190911"/>
    </source>
</evidence>
<evidence type="ECO:0000259" key="1">
    <source>
        <dbReference type="Pfam" id="PF06276"/>
    </source>
</evidence>
<dbReference type="STRING" id="29571.SAMN05878437_2623"/>
<dbReference type="InterPro" id="IPR008090">
    <property type="entry name" value="Fe_iron_reduct"/>
</dbReference>
<dbReference type="EMBL" id="LT670847">
    <property type="protein sequence ID" value="SHM37036.1"/>
    <property type="molecule type" value="Genomic_DNA"/>
</dbReference>
<dbReference type="FunCoup" id="A0A1M7I896">
    <property type="interactions" value="9"/>
</dbReference>
<dbReference type="Pfam" id="PF06276">
    <property type="entry name" value="FhuF"/>
    <property type="match status" value="1"/>
</dbReference>
<evidence type="ECO:0000259" key="2">
    <source>
        <dbReference type="Pfam" id="PF11575"/>
    </source>
</evidence>
<dbReference type="OrthoDB" id="8993954at2"/>
<proteinExistence type="predicted"/>
<reference evidence="3 4" key="1">
    <citation type="submission" date="2016-11" db="EMBL/GenBank/DDBJ databases">
        <authorList>
            <person name="Jaros S."/>
            <person name="Januszkiewicz K."/>
            <person name="Wedrychowicz H."/>
        </authorList>
    </citation>
    <scope>NUCLEOTIDE SEQUENCE [LARGE SCALE GENOMIC DNA]</scope>
    <source>
        <strain evidence="3 4">ACAM 12</strain>
    </source>
</reference>
<name>A0A1M7I896_9GAMM</name>
<feature type="domain" description="Aerobactin siderophore biosynthesis IucA/IucC-like C-terminal" evidence="1">
    <location>
        <begin position="76"/>
        <end position="218"/>
    </location>
</feature>
<dbReference type="RefSeq" id="WP_079554287.1">
    <property type="nucleotide sequence ID" value="NZ_LT670847.1"/>
</dbReference>
<dbReference type="PRINTS" id="PR01714">
    <property type="entry name" value="2FE2SRDCTASE"/>
</dbReference>
<feature type="domain" description="Ferric siderophore reductase C-terminal" evidence="2">
    <location>
        <begin position="228"/>
        <end position="248"/>
    </location>
</feature>
<dbReference type="AlphaFoldDB" id="A0A1M7I896"/>
<protein>
    <submittedName>
        <fullName evidence="3">Ferric iron reductase protein FhuF</fullName>
    </submittedName>
</protein>
<sequence length="259" mass="28123">MSHAAALDSCPADPQQALLALYRAPPLDALKTPAFGRPPVPTVSAAALADREVLAGYLQRFAAGFGDSVDDKAAVSIWSKFYLAAVSLPALVANLLLDVSLPVRPEDACLEFDERGKTARLWLVDGGRPLDSLAPETRFSALFDQHCAPLIEALASLSGLSPRVFWSNLGHYVEYAARLCSRHPAFTGTGDALLAYLDTRVLPDGQRNPLYQPVRYLEVGADQPARVRRVCCVKYRQTGEALCGNCPLKPDNRALRHRA</sequence>
<dbReference type="GO" id="GO:0003824">
    <property type="term" value="F:catalytic activity"/>
    <property type="evidence" value="ECO:0007669"/>
    <property type="project" value="UniProtKB-ARBA"/>
</dbReference>
<dbReference type="InterPro" id="IPR022770">
    <property type="entry name" value="IucA/IucC-like_C"/>
</dbReference>
<dbReference type="NCBIfam" id="TIGR03951">
    <property type="entry name" value="Fe_III_red_FhuF"/>
    <property type="match status" value="1"/>
</dbReference>
<accession>A0A1M7I896</accession>
<keyword evidence="4" id="KW-1185">Reference proteome</keyword>
<dbReference type="InParanoid" id="A0A1M7I896"/>
<dbReference type="Pfam" id="PF11575">
    <property type="entry name" value="FhuF_C"/>
    <property type="match status" value="1"/>
</dbReference>